<dbReference type="PRINTS" id="PR00605">
    <property type="entry name" value="CYTCHROMECIC"/>
</dbReference>
<feature type="region of interest" description="Disordered" evidence="9">
    <location>
        <begin position="44"/>
        <end position="72"/>
    </location>
</feature>
<keyword evidence="2" id="KW-0813">Transport</keyword>
<keyword evidence="6" id="KW-0249">Electron transport</keyword>
<keyword evidence="7 8" id="KW-0408">Iron</keyword>
<organism evidence="12 13">
    <name type="scientific">Tateyamaria omphalii</name>
    <dbReference type="NCBI Taxonomy" id="299262"/>
    <lineage>
        <taxon>Bacteria</taxon>
        <taxon>Pseudomonadati</taxon>
        <taxon>Pseudomonadota</taxon>
        <taxon>Alphaproteobacteria</taxon>
        <taxon>Rhodobacterales</taxon>
        <taxon>Roseobacteraceae</taxon>
        <taxon>Tateyamaria</taxon>
    </lineage>
</organism>
<dbReference type="SUPFAM" id="SSF46626">
    <property type="entry name" value="Cytochrome c"/>
    <property type="match status" value="1"/>
</dbReference>
<dbReference type="Pfam" id="PF00034">
    <property type="entry name" value="Cytochrom_C"/>
    <property type="match status" value="1"/>
</dbReference>
<keyword evidence="4" id="KW-0679">Respiratory chain</keyword>
<feature type="chain" id="PRO_5012840064" evidence="10">
    <location>
        <begin position="18"/>
        <end position="141"/>
    </location>
</feature>
<dbReference type="PANTHER" id="PTHR35008:SF4">
    <property type="entry name" value="BLL4482 PROTEIN"/>
    <property type="match status" value="1"/>
</dbReference>
<keyword evidence="5 8" id="KW-0479">Metal-binding</keyword>
<dbReference type="Proteomes" id="UP000186336">
    <property type="component" value="Chromosome"/>
</dbReference>
<keyword evidence="3 8" id="KW-0349">Heme</keyword>
<accession>A0A1P8MY95</accession>
<proteinExistence type="predicted"/>
<evidence type="ECO:0000259" key="11">
    <source>
        <dbReference type="PROSITE" id="PS51007"/>
    </source>
</evidence>
<dbReference type="KEGG" id="tom:BWR18_15965"/>
<protein>
    <submittedName>
        <fullName evidence="12">Cytochrome C</fullName>
    </submittedName>
</protein>
<dbReference type="EMBL" id="CP019312">
    <property type="protein sequence ID" value="APX13011.1"/>
    <property type="molecule type" value="Genomic_DNA"/>
</dbReference>
<keyword evidence="10" id="KW-0732">Signal</keyword>
<keyword evidence="13" id="KW-1185">Reference proteome</keyword>
<dbReference type="GO" id="GO:0020037">
    <property type="term" value="F:heme binding"/>
    <property type="evidence" value="ECO:0007669"/>
    <property type="project" value="InterPro"/>
</dbReference>
<feature type="signal peptide" evidence="10">
    <location>
        <begin position="1"/>
        <end position="17"/>
    </location>
</feature>
<gene>
    <name evidence="12" type="ORF">BWR18_15965</name>
</gene>
<evidence type="ECO:0000256" key="8">
    <source>
        <dbReference type="PROSITE-ProRule" id="PRU00433"/>
    </source>
</evidence>
<evidence type="ECO:0000256" key="10">
    <source>
        <dbReference type="SAM" id="SignalP"/>
    </source>
</evidence>
<dbReference type="InterPro" id="IPR051459">
    <property type="entry name" value="Cytochrome_c-type_DH"/>
</dbReference>
<dbReference type="GO" id="GO:0009055">
    <property type="term" value="F:electron transfer activity"/>
    <property type="evidence" value="ECO:0007669"/>
    <property type="project" value="InterPro"/>
</dbReference>
<evidence type="ECO:0000313" key="13">
    <source>
        <dbReference type="Proteomes" id="UP000186336"/>
    </source>
</evidence>
<dbReference type="PANTHER" id="PTHR35008">
    <property type="entry name" value="BLL4482 PROTEIN-RELATED"/>
    <property type="match status" value="1"/>
</dbReference>
<evidence type="ECO:0000256" key="5">
    <source>
        <dbReference type="ARBA" id="ARBA00022723"/>
    </source>
</evidence>
<dbReference type="OrthoDB" id="9811281at2"/>
<sequence length="141" mass="15622">MRKPLLAMMLLAAPALADHELLDRDIDAGQTLYQQQCAACHGASLEGQPNWRSPNEDGTLPAPPHDDTGHTWHHDNQLLFEYTKLGGRGALAARGVDDFNSGMPAFEGVTTDDEIWDILAYIRSTWPERVQQLQAGRNPPH</sequence>
<dbReference type="Gene3D" id="1.10.760.10">
    <property type="entry name" value="Cytochrome c-like domain"/>
    <property type="match status" value="1"/>
</dbReference>
<dbReference type="GO" id="GO:0005506">
    <property type="term" value="F:iron ion binding"/>
    <property type="evidence" value="ECO:0007669"/>
    <property type="project" value="InterPro"/>
</dbReference>
<evidence type="ECO:0000256" key="7">
    <source>
        <dbReference type="ARBA" id="ARBA00023004"/>
    </source>
</evidence>
<evidence type="ECO:0000256" key="3">
    <source>
        <dbReference type="ARBA" id="ARBA00022617"/>
    </source>
</evidence>
<dbReference type="PROSITE" id="PS51007">
    <property type="entry name" value="CYTC"/>
    <property type="match status" value="1"/>
</dbReference>
<dbReference type="InterPro" id="IPR008168">
    <property type="entry name" value="Cyt_C_IC"/>
</dbReference>
<evidence type="ECO:0000256" key="9">
    <source>
        <dbReference type="SAM" id="MobiDB-lite"/>
    </source>
</evidence>
<feature type="domain" description="Cytochrome c" evidence="11">
    <location>
        <begin position="24"/>
        <end position="126"/>
    </location>
</feature>
<comment type="cofactor">
    <cofactor evidence="1">
        <name>heme c</name>
        <dbReference type="ChEBI" id="CHEBI:61717"/>
    </cofactor>
</comment>
<evidence type="ECO:0000256" key="2">
    <source>
        <dbReference type="ARBA" id="ARBA00022448"/>
    </source>
</evidence>
<evidence type="ECO:0000256" key="6">
    <source>
        <dbReference type="ARBA" id="ARBA00022982"/>
    </source>
</evidence>
<evidence type="ECO:0000256" key="1">
    <source>
        <dbReference type="ARBA" id="ARBA00001926"/>
    </source>
</evidence>
<evidence type="ECO:0000256" key="4">
    <source>
        <dbReference type="ARBA" id="ARBA00022660"/>
    </source>
</evidence>
<dbReference type="AlphaFoldDB" id="A0A1P8MY95"/>
<name>A0A1P8MY95_9RHOB</name>
<dbReference type="InterPro" id="IPR009056">
    <property type="entry name" value="Cyt_c-like_dom"/>
</dbReference>
<dbReference type="RefSeq" id="WP_076629432.1">
    <property type="nucleotide sequence ID" value="NZ_CP019312.1"/>
</dbReference>
<reference evidence="12 13" key="1">
    <citation type="submission" date="2017-01" db="EMBL/GenBank/DDBJ databases">
        <title>Complete genome of Tateyamaria omphalii DOK1-4 isolated from seawater in Dokdo.</title>
        <authorList>
            <person name="Kim J.H."/>
            <person name="Chi W.-J."/>
        </authorList>
    </citation>
    <scope>NUCLEOTIDE SEQUENCE [LARGE SCALE GENOMIC DNA]</scope>
    <source>
        <strain evidence="12 13">DOK1-4</strain>
    </source>
</reference>
<dbReference type="STRING" id="299262.BWR18_15965"/>
<evidence type="ECO:0000313" key="12">
    <source>
        <dbReference type="EMBL" id="APX13011.1"/>
    </source>
</evidence>
<dbReference type="InterPro" id="IPR036909">
    <property type="entry name" value="Cyt_c-like_dom_sf"/>
</dbReference>